<accession>A0A2S1LES6</accession>
<dbReference type="Proteomes" id="UP000244527">
    <property type="component" value="Chromosome"/>
</dbReference>
<proteinExistence type="predicted"/>
<keyword evidence="2" id="KW-1185">Reference proteome</keyword>
<dbReference type="KEGG" id="ffa:FFWV33_12080"/>
<evidence type="ECO:0000313" key="1">
    <source>
        <dbReference type="EMBL" id="AWG22199.1"/>
    </source>
</evidence>
<evidence type="ECO:0008006" key="3">
    <source>
        <dbReference type="Google" id="ProtNLM"/>
    </source>
</evidence>
<dbReference type="InterPro" id="IPR029044">
    <property type="entry name" value="Nucleotide-diphossugar_trans"/>
</dbReference>
<organism evidence="1 2">
    <name type="scientific">Flavobacterium faecale</name>
    <dbReference type="NCBI Taxonomy" id="1355330"/>
    <lineage>
        <taxon>Bacteria</taxon>
        <taxon>Pseudomonadati</taxon>
        <taxon>Bacteroidota</taxon>
        <taxon>Flavobacteriia</taxon>
        <taxon>Flavobacteriales</taxon>
        <taxon>Flavobacteriaceae</taxon>
        <taxon>Flavobacterium</taxon>
    </lineage>
</organism>
<name>A0A2S1LES6_9FLAO</name>
<dbReference type="OrthoDB" id="1316972at2"/>
<dbReference type="AlphaFoldDB" id="A0A2S1LES6"/>
<sequence>MKKIPGQSKITKSTATAIGARNRDNFLKIFTENASAIVKSINQSKTIAMEVASFSSFNDFPEQVLSILSFIKHVGTPIKWTVYSDGSHSDEQIKLLKLNFNFVNVCSIDFSTKESLEELCRDELKPYHTYILDYANNHAFGKRLFYYLNHSLEHPTLFIDSDILFYEKSNIFEMLINENPKADGWFMPDAFWGCLDSRYKAAHSEQMYQVNAGFMFVLKPFEKYNKALDFYKILESTYEYFSEQTIINILLKDNNFMPLPSNTFILDSADQFDFSYLYNPRDIAVRHYTGPVRHKMWQKDYKWHLSL</sequence>
<reference evidence="1 2" key="1">
    <citation type="submission" date="2017-04" db="EMBL/GenBank/DDBJ databases">
        <title>Compelte genome sequence of WV33.</title>
        <authorList>
            <person name="Lee P.C."/>
        </authorList>
    </citation>
    <scope>NUCLEOTIDE SEQUENCE [LARGE SCALE GENOMIC DNA]</scope>
    <source>
        <strain evidence="1 2">WV33</strain>
    </source>
</reference>
<dbReference type="SUPFAM" id="SSF53448">
    <property type="entry name" value="Nucleotide-diphospho-sugar transferases"/>
    <property type="match status" value="1"/>
</dbReference>
<dbReference type="EMBL" id="CP020918">
    <property type="protein sequence ID" value="AWG22199.1"/>
    <property type="molecule type" value="Genomic_DNA"/>
</dbReference>
<evidence type="ECO:0000313" key="2">
    <source>
        <dbReference type="Proteomes" id="UP000244527"/>
    </source>
</evidence>
<protein>
    <recommendedName>
        <fullName evidence="3">Glycosyl transferase</fullName>
    </recommendedName>
</protein>
<dbReference type="RefSeq" id="WP_108741128.1">
    <property type="nucleotide sequence ID" value="NZ_CP020918.1"/>
</dbReference>
<gene>
    <name evidence="1" type="ORF">FFWV33_12080</name>
</gene>